<dbReference type="Gene3D" id="2.80.10.50">
    <property type="match status" value="1"/>
</dbReference>
<evidence type="ECO:0000313" key="2">
    <source>
        <dbReference type="Proteomes" id="UP000242287"/>
    </source>
</evidence>
<name>A0A2A9NKH3_9AGAR</name>
<keyword evidence="2" id="KW-1185">Reference proteome</keyword>
<dbReference type="EMBL" id="KZ302074">
    <property type="protein sequence ID" value="PFH48173.1"/>
    <property type="molecule type" value="Genomic_DNA"/>
</dbReference>
<dbReference type="Proteomes" id="UP000242287">
    <property type="component" value="Unassembled WGS sequence"/>
</dbReference>
<organism evidence="1 2">
    <name type="scientific">Amanita thiersii Skay4041</name>
    <dbReference type="NCBI Taxonomy" id="703135"/>
    <lineage>
        <taxon>Eukaryota</taxon>
        <taxon>Fungi</taxon>
        <taxon>Dikarya</taxon>
        <taxon>Basidiomycota</taxon>
        <taxon>Agaricomycotina</taxon>
        <taxon>Agaricomycetes</taxon>
        <taxon>Agaricomycetidae</taxon>
        <taxon>Agaricales</taxon>
        <taxon>Pluteineae</taxon>
        <taxon>Amanitaceae</taxon>
        <taxon>Amanita</taxon>
    </lineage>
</organism>
<sequence>MPLETGLYYIENGNDTVGIFYELGSDTARPPIPVFNKADRGAWNIVHLQNGRYKICMNGRCSEDLNSGIVLGEGGWDWAIRPMHNEHMYMFIESIEAGTLGPPRGWTVPKPSEICQVELREYPDIGPSKPQIFRITPAND</sequence>
<evidence type="ECO:0000313" key="1">
    <source>
        <dbReference type="EMBL" id="PFH48173.1"/>
    </source>
</evidence>
<gene>
    <name evidence="1" type="ORF">AMATHDRAFT_49741</name>
</gene>
<dbReference type="OrthoDB" id="3439489at2759"/>
<dbReference type="AlphaFoldDB" id="A0A2A9NKH3"/>
<proteinExistence type="predicted"/>
<reference evidence="1 2" key="1">
    <citation type="submission" date="2014-02" db="EMBL/GenBank/DDBJ databases">
        <title>Transposable element dynamics among asymbiotic and ectomycorrhizal Amanita fungi.</title>
        <authorList>
            <consortium name="DOE Joint Genome Institute"/>
            <person name="Hess J."/>
            <person name="Skrede I."/>
            <person name="Wolfe B."/>
            <person name="LaButti K."/>
            <person name="Ohm R.A."/>
            <person name="Grigoriev I.V."/>
            <person name="Pringle A."/>
        </authorList>
    </citation>
    <scope>NUCLEOTIDE SEQUENCE [LARGE SCALE GENOMIC DNA]</scope>
    <source>
        <strain evidence="1 2">SKay4041</strain>
    </source>
</reference>
<protein>
    <submittedName>
        <fullName evidence="1">Uncharacterized protein</fullName>
    </submittedName>
</protein>
<accession>A0A2A9NKH3</accession>